<evidence type="ECO:0008006" key="3">
    <source>
        <dbReference type="Google" id="ProtNLM"/>
    </source>
</evidence>
<dbReference type="SUPFAM" id="SSF69572">
    <property type="entry name" value="Activating enzymes of the ubiquitin-like proteins"/>
    <property type="match status" value="1"/>
</dbReference>
<keyword evidence="1" id="KW-0472">Membrane</keyword>
<proteinExistence type="predicted"/>
<keyword evidence="1" id="KW-0812">Transmembrane</keyword>
<organism evidence="2">
    <name type="scientific">Brassica oleracea</name>
    <name type="common">Wild cabbage</name>
    <dbReference type="NCBI Taxonomy" id="3712"/>
    <lineage>
        <taxon>Eukaryota</taxon>
        <taxon>Viridiplantae</taxon>
        <taxon>Streptophyta</taxon>
        <taxon>Embryophyta</taxon>
        <taxon>Tracheophyta</taxon>
        <taxon>Spermatophyta</taxon>
        <taxon>Magnoliopsida</taxon>
        <taxon>eudicotyledons</taxon>
        <taxon>Gunneridae</taxon>
        <taxon>Pentapetalae</taxon>
        <taxon>rosids</taxon>
        <taxon>malvids</taxon>
        <taxon>Brassicales</taxon>
        <taxon>Brassicaceae</taxon>
        <taxon>Brassiceae</taxon>
        <taxon>Brassica</taxon>
    </lineage>
</organism>
<sequence length="155" mass="17164">MATVIDPVMPYRLLEEATGSSSEGESTPVDAVLFVGMSLVLGIASMHLLRGTRVPYTVALVVIGIALGSLEYGTYHNLRKLVEDSMVKLDKICREANVKVVFIRSYGLVGLVRVSVKHTIIDSKPDHFLDDLRLNNPWPELKSHSHPHVSLRFSI</sequence>
<protein>
    <recommendedName>
        <fullName evidence="3">Cation/H+ exchanger domain-containing protein</fullName>
    </recommendedName>
</protein>
<feature type="transmembrane region" description="Helical" evidence="1">
    <location>
        <begin position="31"/>
        <end position="49"/>
    </location>
</feature>
<accession>A0A3P6B6M0</accession>
<dbReference type="EMBL" id="LR031872">
    <property type="protein sequence ID" value="VDD00653.1"/>
    <property type="molecule type" value="Genomic_DNA"/>
</dbReference>
<gene>
    <name evidence="2" type="ORF">BOLC3T21144H</name>
</gene>
<dbReference type="Gene3D" id="3.40.50.720">
    <property type="entry name" value="NAD(P)-binding Rossmann-like Domain"/>
    <property type="match status" value="1"/>
</dbReference>
<evidence type="ECO:0000313" key="2">
    <source>
        <dbReference type="EMBL" id="VDD00653.1"/>
    </source>
</evidence>
<keyword evidence="1" id="KW-1133">Transmembrane helix</keyword>
<name>A0A3P6B6M0_BRAOL</name>
<evidence type="ECO:0000256" key="1">
    <source>
        <dbReference type="SAM" id="Phobius"/>
    </source>
</evidence>
<dbReference type="InterPro" id="IPR035985">
    <property type="entry name" value="Ubiquitin-activating_enz"/>
</dbReference>
<dbReference type="GO" id="GO:0008641">
    <property type="term" value="F:ubiquitin-like modifier activating enzyme activity"/>
    <property type="evidence" value="ECO:0007669"/>
    <property type="project" value="InterPro"/>
</dbReference>
<feature type="transmembrane region" description="Helical" evidence="1">
    <location>
        <begin position="56"/>
        <end position="75"/>
    </location>
</feature>
<dbReference type="AlphaFoldDB" id="A0A3P6B6M0"/>
<reference evidence="2" key="1">
    <citation type="submission" date="2018-11" db="EMBL/GenBank/DDBJ databases">
        <authorList>
            <consortium name="Genoscope - CEA"/>
            <person name="William W."/>
        </authorList>
    </citation>
    <scope>NUCLEOTIDE SEQUENCE</scope>
</reference>